<dbReference type="GO" id="GO:0003700">
    <property type="term" value="F:DNA-binding transcription factor activity"/>
    <property type="evidence" value="ECO:0007669"/>
    <property type="project" value="TreeGrafter"/>
</dbReference>
<feature type="DNA-binding region" description="H-T-H motif" evidence="4">
    <location>
        <begin position="86"/>
        <end position="105"/>
    </location>
</feature>
<dbReference type="Gene3D" id="1.10.357.10">
    <property type="entry name" value="Tetracycline Repressor, domain 2"/>
    <property type="match status" value="1"/>
</dbReference>
<dbReference type="InterPro" id="IPR049445">
    <property type="entry name" value="TetR_SbtR-like_C"/>
</dbReference>
<dbReference type="PROSITE" id="PS50977">
    <property type="entry name" value="HTH_TETR_2"/>
    <property type="match status" value="1"/>
</dbReference>
<feature type="domain" description="HTH tetR-type" evidence="5">
    <location>
        <begin position="64"/>
        <end position="123"/>
    </location>
</feature>
<dbReference type="InterPro" id="IPR001647">
    <property type="entry name" value="HTH_TetR"/>
</dbReference>
<sequence length="233" mass="26138">MDACGRTHPRQTHPALVKWRHPSTVAEANLRFNLDPPWEAAVTAQPFPVSEIVTSRRPHRKDAARNYDALLTAAREAFAENGAEASLEDIARRAGVGIGTLYRNFPTRRHLFESVYAGEVNDLCRVAHEVAELEPWEALSAWLRRFVGYTVTKRAVREALNDESEIFLACRDSMYQAGGPLFERAQKSGEAREDMDFDDLLRMVAGITATNFLDDAQRDRVLAVALDGVRTAR</sequence>
<gene>
    <name evidence="6" type="ORF">GCM10011579_078600</name>
</gene>
<dbReference type="SUPFAM" id="SSF46689">
    <property type="entry name" value="Homeodomain-like"/>
    <property type="match status" value="1"/>
</dbReference>
<dbReference type="PRINTS" id="PR00455">
    <property type="entry name" value="HTHTETR"/>
</dbReference>
<dbReference type="GO" id="GO:0000976">
    <property type="term" value="F:transcription cis-regulatory region binding"/>
    <property type="evidence" value="ECO:0007669"/>
    <property type="project" value="TreeGrafter"/>
</dbReference>
<evidence type="ECO:0000256" key="4">
    <source>
        <dbReference type="PROSITE-ProRule" id="PRU00335"/>
    </source>
</evidence>
<dbReference type="EMBL" id="BMMM01000019">
    <property type="protein sequence ID" value="GGN86606.1"/>
    <property type="molecule type" value="Genomic_DNA"/>
</dbReference>
<evidence type="ECO:0000256" key="1">
    <source>
        <dbReference type="ARBA" id="ARBA00023015"/>
    </source>
</evidence>
<dbReference type="InterPro" id="IPR036271">
    <property type="entry name" value="Tet_transcr_reg_TetR-rel_C_sf"/>
</dbReference>
<dbReference type="InterPro" id="IPR050109">
    <property type="entry name" value="HTH-type_TetR-like_transc_reg"/>
</dbReference>
<evidence type="ECO:0000313" key="7">
    <source>
        <dbReference type="Proteomes" id="UP000600365"/>
    </source>
</evidence>
<dbReference type="Pfam" id="PF00440">
    <property type="entry name" value="TetR_N"/>
    <property type="match status" value="1"/>
</dbReference>
<reference evidence="6 7" key="1">
    <citation type="journal article" date="2014" name="Int. J. Syst. Evol. Microbiol.">
        <title>Complete genome sequence of Corynebacterium casei LMG S-19264T (=DSM 44701T), isolated from a smear-ripened cheese.</title>
        <authorList>
            <consortium name="US DOE Joint Genome Institute (JGI-PGF)"/>
            <person name="Walter F."/>
            <person name="Albersmeier A."/>
            <person name="Kalinowski J."/>
            <person name="Ruckert C."/>
        </authorList>
    </citation>
    <scope>NUCLEOTIDE SEQUENCE [LARGE SCALE GENOMIC DNA]</scope>
    <source>
        <strain evidence="6 7">CGMCC 4.7111</strain>
    </source>
</reference>
<accession>A0A918D9H0</accession>
<dbReference type="Proteomes" id="UP000600365">
    <property type="component" value="Unassembled WGS sequence"/>
</dbReference>
<keyword evidence="1" id="KW-0805">Transcription regulation</keyword>
<dbReference type="SUPFAM" id="SSF48498">
    <property type="entry name" value="Tetracyclin repressor-like, C-terminal domain"/>
    <property type="match status" value="1"/>
</dbReference>
<evidence type="ECO:0000313" key="6">
    <source>
        <dbReference type="EMBL" id="GGN86606.1"/>
    </source>
</evidence>
<organism evidence="6 7">
    <name type="scientific">Streptomyces albiflavescens</name>
    <dbReference type="NCBI Taxonomy" id="1623582"/>
    <lineage>
        <taxon>Bacteria</taxon>
        <taxon>Bacillati</taxon>
        <taxon>Actinomycetota</taxon>
        <taxon>Actinomycetes</taxon>
        <taxon>Kitasatosporales</taxon>
        <taxon>Streptomycetaceae</taxon>
        <taxon>Streptomyces</taxon>
    </lineage>
</organism>
<dbReference type="InterPro" id="IPR009057">
    <property type="entry name" value="Homeodomain-like_sf"/>
</dbReference>
<keyword evidence="3" id="KW-0804">Transcription</keyword>
<dbReference type="PANTHER" id="PTHR30055">
    <property type="entry name" value="HTH-TYPE TRANSCRIPTIONAL REGULATOR RUTR"/>
    <property type="match status" value="1"/>
</dbReference>
<dbReference type="PANTHER" id="PTHR30055:SF234">
    <property type="entry name" value="HTH-TYPE TRANSCRIPTIONAL REGULATOR BETI"/>
    <property type="match status" value="1"/>
</dbReference>
<dbReference type="Pfam" id="PF21597">
    <property type="entry name" value="TetR_C_43"/>
    <property type="match status" value="1"/>
</dbReference>
<keyword evidence="2 4" id="KW-0238">DNA-binding</keyword>
<keyword evidence="7" id="KW-1185">Reference proteome</keyword>
<evidence type="ECO:0000256" key="2">
    <source>
        <dbReference type="ARBA" id="ARBA00023125"/>
    </source>
</evidence>
<evidence type="ECO:0000256" key="3">
    <source>
        <dbReference type="ARBA" id="ARBA00023163"/>
    </source>
</evidence>
<comment type="caution">
    <text evidence="6">The sequence shown here is derived from an EMBL/GenBank/DDBJ whole genome shotgun (WGS) entry which is preliminary data.</text>
</comment>
<evidence type="ECO:0000259" key="5">
    <source>
        <dbReference type="PROSITE" id="PS50977"/>
    </source>
</evidence>
<name>A0A918D9H0_9ACTN</name>
<protein>
    <recommendedName>
        <fullName evidence="5">HTH tetR-type domain-containing protein</fullName>
    </recommendedName>
</protein>
<proteinExistence type="predicted"/>
<dbReference type="AlphaFoldDB" id="A0A918D9H0"/>